<organism evidence="1 2">
    <name type="scientific">Pseudarthrobacter polychromogenes</name>
    <dbReference type="NCBI Taxonomy" id="1676"/>
    <lineage>
        <taxon>Bacteria</taxon>
        <taxon>Bacillati</taxon>
        <taxon>Actinomycetota</taxon>
        <taxon>Actinomycetes</taxon>
        <taxon>Micrococcales</taxon>
        <taxon>Micrococcaceae</taxon>
        <taxon>Pseudarthrobacter</taxon>
    </lineage>
</organism>
<comment type="caution">
    <text evidence="1">The sequence shown here is derived from an EMBL/GenBank/DDBJ whole genome shotgun (WGS) entry which is preliminary data.</text>
</comment>
<evidence type="ECO:0000313" key="1">
    <source>
        <dbReference type="EMBL" id="GGH10800.1"/>
    </source>
</evidence>
<proteinExistence type="predicted"/>
<gene>
    <name evidence="1" type="ORF">GCM10011577_39730</name>
</gene>
<keyword evidence="2" id="KW-1185">Reference proteome</keyword>
<protein>
    <submittedName>
        <fullName evidence="1">Uncharacterized protein</fullName>
    </submittedName>
</protein>
<reference evidence="2" key="1">
    <citation type="journal article" date="2019" name="Int. J. Syst. Evol. Microbiol.">
        <title>The Global Catalogue of Microorganisms (GCM) 10K type strain sequencing project: providing services to taxonomists for standard genome sequencing and annotation.</title>
        <authorList>
            <consortium name="The Broad Institute Genomics Platform"/>
            <consortium name="The Broad Institute Genome Sequencing Center for Infectious Disease"/>
            <person name="Wu L."/>
            <person name="Ma J."/>
        </authorList>
    </citation>
    <scope>NUCLEOTIDE SEQUENCE [LARGE SCALE GENOMIC DNA]</scope>
    <source>
        <strain evidence="2">CGMCC 1.1927</strain>
    </source>
</reference>
<sequence>MRILSALRFNQSIFGAGERTSAQEGSMRDPVLKLLVPADPVRDAIPGSHPDAPDEGWATPISDAFAVHASDGTPLQSLIDSAQGNSPFHAVVTDFDRRLDEAFGRLLRSQITEEKRLEATGWYGAYLTRLYAVAHGISAFRREVDMLIRTWVQSPHLPDDLKSPLRTLIRPKRNPAGYGSSLLPLFDSRTEPITGRTTTPKLAVRVKEPELSTDRQGQGDQILLVIATDGTTMSRVSLDFPLIREAMACVDDHVGLTDLVDVTAPRLERIRASRLQSSHLHGAEFCLADGDHEVQITQRYTKES</sequence>
<accession>A0ABQ1Y2V6</accession>
<dbReference type="Proteomes" id="UP000596938">
    <property type="component" value="Unassembled WGS sequence"/>
</dbReference>
<dbReference type="EMBL" id="BMKU01000021">
    <property type="protein sequence ID" value="GGH10800.1"/>
    <property type="molecule type" value="Genomic_DNA"/>
</dbReference>
<name>A0ABQ1Y2V6_9MICC</name>
<evidence type="ECO:0000313" key="2">
    <source>
        <dbReference type="Proteomes" id="UP000596938"/>
    </source>
</evidence>